<dbReference type="PANTHER" id="PTHR35804">
    <property type="entry name" value="LYSINE EXPORTER LYSO"/>
    <property type="match status" value="1"/>
</dbReference>
<dbReference type="PANTHER" id="PTHR35804:SF1">
    <property type="entry name" value="LYSINE EXPORTER LYSO"/>
    <property type="match status" value="1"/>
</dbReference>
<dbReference type="Proteomes" id="UP000095200">
    <property type="component" value="Unassembled WGS sequence"/>
</dbReference>
<reference evidence="3" key="1">
    <citation type="submission" date="2016-06" db="EMBL/GenBank/DDBJ databases">
        <title>Draft genome sequence of Desulfoplanes formicivorans strain Pf12B.</title>
        <authorList>
            <person name="Watanabe M."/>
            <person name="Kojima H."/>
            <person name="Fukui M."/>
        </authorList>
    </citation>
    <scope>NUCLEOTIDE SEQUENCE [LARGE SCALE GENOMIC DNA]</scope>
    <source>
        <strain evidence="3">Pf12B</strain>
    </source>
</reference>
<feature type="transmembrane region" description="Helical" evidence="1">
    <location>
        <begin position="93"/>
        <end position="112"/>
    </location>
</feature>
<gene>
    <name evidence="2" type="ORF">DPF_1174</name>
</gene>
<feature type="transmembrane region" description="Helical" evidence="1">
    <location>
        <begin position="133"/>
        <end position="154"/>
    </location>
</feature>
<keyword evidence="1" id="KW-0472">Membrane</keyword>
<feature type="transmembrane region" description="Helical" evidence="1">
    <location>
        <begin position="66"/>
        <end position="87"/>
    </location>
</feature>
<accession>A0A194AI77</accession>
<feature type="transmembrane region" description="Helical" evidence="1">
    <location>
        <begin position="36"/>
        <end position="54"/>
    </location>
</feature>
<dbReference type="AlphaFoldDB" id="A0A194AI77"/>
<evidence type="ECO:0000313" key="3">
    <source>
        <dbReference type="Proteomes" id="UP000095200"/>
    </source>
</evidence>
<proteinExistence type="predicted"/>
<dbReference type="GO" id="GO:0005886">
    <property type="term" value="C:plasma membrane"/>
    <property type="evidence" value="ECO:0007669"/>
    <property type="project" value="TreeGrafter"/>
</dbReference>
<evidence type="ECO:0000313" key="2">
    <source>
        <dbReference type="EMBL" id="GAU08464.1"/>
    </source>
</evidence>
<evidence type="ECO:0000256" key="1">
    <source>
        <dbReference type="SAM" id="Phobius"/>
    </source>
</evidence>
<keyword evidence="3" id="KW-1185">Reference proteome</keyword>
<dbReference type="Pfam" id="PF03956">
    <property type="entry name" value="Lys_export"/>
    <property type="match status" value="1"/>
</dbReference>
<name>A0A194AI77_9BACT</name>
<keyword evidence="1" id="KW-1133">Transmembrane helix</keyword>
<organism evidence="2 3">
    <name type="scientific">Desulfoplanes formicivorans</name>
    <dbReference type="NCBI Taxonomy" id="1592317"/>
    <lineage>
        <taxon>Bacteria</taxon>
        <taxon>Pseudomonadati</taxon>
        <taxon>Thermodesulfobacteriota</taxon>
        <taxon>Desulfovibrionia</taxon>
        <taxon>Desulfovibrionales</taxon>
        <taxon>Desulfoplanaceae</taxon>
        <taxon>Desulfoplanes</taxon>
    </lineage>
</organism>
<dbReference type="RefSeq" id="WP_069858018.1">
    <property type="nucleotide sequence ID" value="NZ_BDFE01000015.1"/>
</dbReference>
<dbReference type="EMBL" id="BDFE01000015">
    <property type="protein sequence ID" value="GAU08464.1"/>
    <property type="molecule type" value="Genomic_DNA"/>
</dbReference>
<dbReference type="InterPro" id="IPR005642">
    <property type="entry name" value="LysO"/>
</dbReference>
<feature type="transmembrane region" description="Helical" evidence="1">
    <location>
        <begin position="174"/>
        <end position="200"/>
    </location>
</feature>
<dbReference type="GO" id="GO:0015661">
    <property type="term" value="F:L-lysine efflux transmembrane transporter activity"/>
    <property type="evidence" value="ECO:0007669"/>
    <property type="project" value="InterPro"/>
</dbReference>
<sequence length="204" mass="20990">MKDTCILIGFFMLGIGGGLCGMIPEEYLTTSLEMGTLYALIFLVGMGMGSDGKFLHNILNVGKKDLIVPIAVVVGSLAGGSLISLALADIDVIAGAAVGAGFGYYSLSSVLLSQLRGDELGTIALVANIVREVTTILAAPVMVRLVGPLGPIASGGATTMDTTLPIIVKYSGKAYAMTSVINGIVLTCLVPVLVPFILALRLPF</sequence>
<dbReference type="OrthoDB" id="5451742at2"/>
<protein>
    <submittedName>
        <fullName evidence="2">Membrane protein</fullName>
    </submittedName>
</protein>
<comment type="caution">
    <text evidence="2">The sequence shown here is derived from an EMBL/GenBank/DDBJ whole genome shotgun (WGS) entry which is preliminary data.</text>
</comment>
<dbReference type="STRING" id="1592317.DPF_1174"/>
<keyword evidence="1" id="KW-0812">Transmembrane</keyword>